<dbReference type="AlphaFoldDB" id="A0A090RNG1"/>
<dbReference type="SUPFAM" id="SSF53474">
    <property type="entry name" value="alpha/beta-Hydrolases"/>
    <property type="match status" value="1"/>
</dbReference>
<dbReference type="Proteomes" id="UP000029228">
    <property type="component" value="Unassembled WGS sequence"/>
</dbReference>
<dbReference type="STRING" id="990268.JCM19235_5504"/>
<name>A0A090RNG1_9VIBR</name>
<accession>A0A090RNG1</accession>
<dbReference type="InterPro" id="IPR029058">
    <property type="entry name" value="AB_hydrolase_fold"/>
</dbReference>
<dbReference type="EC" id="3.1.1.5" evidence="1"/>
<organism evidence="1 2">
    <name type="scientific">Vibrio maritimus</name>
    <dbReference type="NCBI Taxonomy" id="990268"/>
    <lineage>
        <taxon>Bacteria</taxon>
        <taxon>Pseudomonadati</taxon>
        <taxon>Pseudomonadota</taxon>
        <taxon>Gammaproteobacteria</taxon>
        <taxon>Vibrionales</taxon>
        <taxon>Vibrionaceae</taxon>
        <taxon>Vibrio</taxon>
    </lineage>
</organism>
<evidence type="ECO:0000313" key="1">
    <source>
        <dbReference type="EMBL" id="GAL16955.1"/>
    </source>
</evidence>
<comment type="caution">
    <text evidence="1">The sequence shown here is derived from an EMBL/GenBank/DDBJ whole genome shotgun (WGS) entry which is preliminary data.</text>
</comment>
<dbReference type="Gene3D" id="3.40.50.1820">
    <property type="entry name" value="alpha/beta hydrolase"/>
    <property type="match status" value="1"/>
</dbReference>
<proteinExistence type="predicted"/>
<dbReference type="EMBL" id="BBMR01000001">
    <property type="protein sequence ID" value="GAL16955.1"/>
    <property type="molecule type" value="Genomic_DNA"/>
</dbReference>
<evidence type="ECO:0000313" key="2">
    <source>
        <dbReference type="Proteomes" id="UP000029228"/>
    </source>
</evidence>
<protein>
    <submittedName>
        <fullName evidence="1">Lysophospholipase</fullName>
        <ecNumber evidence="1">3.1.1.5</ecNumber>
    </submittedName>
</protein>
<dbReference type="GO" id="GO:0004622">
    <property type="term" value="F:phosphatidylcholine lysophospholipase activity"/>
    <property type="evidence" value="ECO:0007669"/>
    <property type="project" value="UniProtKB-EC"/>
</dbReference>
<gene>
    <name evidence="1" type="ORF">JCM19235_5504</name>
</gene>
<keyword evidence="1" id="KW-0378">Hydrolase</keyword>
<sequence>MGDLILPSFKDWRGVVDHHADLLLEDYPTVWLGGYSTGANLVTSRALEDDRVSGLLLFSPAFQPTSTAVKYAGFASLFMQWADQDPEDNMLRYNSLPMNGAAVYYDTVSEVQGKLAAHDFSKPTVMVLSEGDSVVDTAAAVDWFNRQFPNPANRLIWQGESAPSGERVIQQSMKLPEYRVSNGSHMGMLFHPNNPFYGTRGTVAICDNGQSEEGYNACLRGEEMWYSSYGYQEPGKVHARLTFNPYFEEMAAVLDSTMAATKTVDEGSLQHASTR</sequence>
<reference evidence="1 2" key="1">
    <citation type="submission" date="2014-09" db="EMBL/GenBank/DDBJ databases">
        <title>Vibrio maritimus JCM 19235. (C45) whole genome shotgun sequence.</title>
        <authorList>
            <person name="Sawabe T."/>
            <person name="Meirelles P."/>
            <person name="Nakanishi M."/>
            <person name="Sayaka M."/>
            <person name="Hattori M."/>
            <person name="Ohkuma M."/>
        </authorList>
    </citation>
    <scope>NUCLEOTIDE SEQUENCE [LARGE SCALE GENOMIC DNA]</scope>
    <source>
        <strain evidence="2">JCM19235</strain>
    </source>
</reference>
<keyword evidence="2" id="KW-1185">Reference proteome</keyword>